<accession>A0A1T5L687</accession>
<dbReference type="RefSeq" id="WP_079575206.1">
    <property type="nucleotide sequence ID" value="NZ_FUZQ01000005.1"/>
</dbReference>
<dbReference type="SUPFAM" id="SSF53850">
    <property type="entry name" value="Periplasmic binding protein-like II"/>
    <property type="match status" value="1"/>
</dbReference>
<gene>
    <name evidence="1" type="ORF">SAMN04324258_2923</name>
</gene>
<evidence type="ECO:0000313" key="1">
    <source>
        <dbReference type="EMBL" id="SKC71235.1"/>
    </source>
</evidence>
<dbReference type="EMBL" id="FUZQ01000005">
    <property type="protein sequence ID" value="SKC71235.1"/>
    <property type="molecule type" value="Genomic_DNA"/>
</dbReference>
<dbReference type="OrthoDB" id="3461141at2"/>
<reference evidence="1 2" key="1">
    <citation type="submission" date="2017-02" db="EMBL/GenBank/DDBJ databases">
        <authorList>
            <person name="Peterson S.W."/>
        </authorList>
    </citation>
    <scope>NUCLEOTIDE SEQUENCE [LARGE SCALE GENOMIC DNA]</scope>
    <source>
        <strain evidence="1 2">DSM 21481</strain>
    </source>
</reference>
<keyword evidence="2" id="KW-1185">Reference proteome</keyword>
<name>A0A1T5L687_9MICO</name>
<dbReference type="Gene3D" id="3.40.190.10">
    <property type="entry name" value="Periplasmic binding protein-like II"/>
    <property type="match status" value="1"/>
</dbReference>
<dbReference type="AlphaFoldDB" id="A0A1T5L687"/>
<organism evidence="1 2">
    <name type="scientific">Krasilnikoviella flava</name>
    <dbReference type="NCBI Taxonomy" id="526729"/>
    <lineage>
        <taxon>Bacteria</taxon>
        <taxon>Bacillati</taxon>
        <taxon>Actinomycetota</taxon>
        <taxon>Actinomycetes</taxon>
        <taxon>Micrococcales</taxon>
        <taxon>Promicromonosporaceae</taxon>
        <taxon>Krasilnikoviella</taxon>
    </lineage>
</organism>
<proteinExistence type="predicted"/>
<sequence>MYEHAREIAESLQDIRRVEAATRGDLTGTLRLGLFTTLSPWLFPPIAEHFDRAFPDVDLVEGGSTQPSCTRTT</sequence>
<protein>
    <submittedName>
        <fullName evidence="1">LysR substrate binding domain-containing protein</fullName>
    </submittedName>
</protein>
<evidence type="ECO:0000313" key="2">
    <source>
        <dbReference type="Proteomes" id="UP000189777"/>
    </source>
</evidence>
<dbReference type="Proteomes" id="UP000189777">
    <property type="component" value="Unassembled WGS sequence"/>
</dbReference>